<dbReference type="Proteomes" id="UP000030512">
    <property type="component" value="Chromosome"/>
</dbReference>
<dbReference type="GO" id="GO:0003676">
    <property type="term" value="F:nucleic acid binding"/>
    <property type="evidence" value="ECO:0007669"/>
    <property type="project" value="InterPro"/>
</dbReference>
<dbReference type="KEGG" id="mdn:JT25_002840"/>
<dbReference type="AlphaFoldDB" id="A0A140E4W1"/>
<dbReference type="PANTHER" id="PTHR46564">
    <property type="entry name" value="TRANSPOSASE"/>
    <property type="match status" value="1"/>
</dbReference>
<accession>A0A140E4W1</accession>
<feature type="domain" description="Winged helix-turn helix" evidence="2">
    <location>
        <begin position="98"/>
        <end position="155"/>
    </location>
</feature>
<dbReference type="OrthoDB" id="129174at2"/>
<reference evidence="3 4" key="1">
    <citation type="journal article" date="2015" name="Environ. Microbiol.">
        <title>Methane oxidation coupled to nitrate reduction under hypoxia by the Gammaproteobacterium Methylomonas denitrificans, sp. nov. type strain FJG1.</title>
        <authorList>
            <person name="Kits K.D."/>
            <person name="Klotz M.G."/>
            <person name="Stein L.Y."/>
        </authorList>
    </citation>
    <scope>NUCLEOTIDE SEQUENCE [LARGE SCALE GENOMIC DNA]</scope>
    <source>
        <strain evidence="3 4">FJG1</strain>
    </source>
</reference>
<protein>
    <submittedName>
        <fullName evidence="3">Transposase</fullName>
    </submittedName>
</protein>
<evidence type="ECO:0000259" key="1">
    <source>
        <dbReference type="Pfam" id="PF13358"/>
    </source>
</evidence>
<dbReference type="Pfam" id="PF13384">
    <property type="entry name" value="HTH_23"/>
    <property type="match status" value="1"/>
</dbReference>
<dbReference type="PANTHER" id="PTHR46564:SF1">
    <property type="entry name" value="TRANSPOSASE"/>
    <property type="match status" value="1"/>
</dbReference>
<dbReference type="Pfam" id="PF13592">
    <property type="entry name" value="HTH_33"/>
    <property type="match status" value="1"/>
</dbReference>
<proteinExistence type="predicted"/>
<dbReference type="NCBIfam" id="NF033545">
    <property type="entry name" value="transpos_IS630"/>
    <property type="match status" value="1"/>
</dbReference>
<dbReference type="InterPro" id="IPR047655">
    <property type="entry name" value="Transpos_IS630-like"/>
</dbReference>
<gene>
    <name evidence="3" type="ORF">JT25_002840</name>
</gene>
<organism evidence="3 4">
    <name type="scientific">Methylomonas denitrificans</name>
    <dbReference type="NCBI Taxonomy" id="1538553"/>
    <lineage>
        <taxon>Bacteria</taxon>
        <taxon>Pseudomonadati</taxon>
        <taxon>Pseudomonadota</taxon>
        <taxon>Gammaproteobacteria</taxon>
        <taxon>Methylococcales</taxon>
        <taxon>Methylococcaceae</taxon>
        <taxon>Methylomonas</taxon>
    </lineage>
</organism>
<dbReference type="InterPro" id="IPR025959">
    <property type="entry name" value="Winged_HTH_dom"/>
</dbReference>
<name>A0A140E4W1_9GAMM</name>
<dbReference type="SUPFAM" id="SSF53098">
    <property type="entry name" value="Ribonuclease H-like"/>
    <property type="match status" value="1"/>
</dbReference>
<dbReference type="EMBL" id="CP014476">
    <property type="protein sequence ID" value="AMK75435.1"/>
    <property type="molecule type" value="Genomic_DNA"/>
</dbReference>
<dbReference type="InterPro" id="IPR012337">
    <property type="entry name" value="RNaseH-like_sf"/>
</dbReference>
<dbReference type="Pfam" id="PF13358">
    <property type="entry name" value="DDE_3"/>
    <property type="match status" value="1"/>
</dbReference>
<dbReference type="RefSeq" id="WP_062327521.1">
    <property type="nucleotide sequence ID" value="NZ_CP014476.1"/>
</dbReference>
<keyword evidence="4" id="KW-1185">Reference proteome</keyword>
<dbReference type="InterPro" id="IPR038717">
    <property type="entry name" value="Tc1-like_DDE_dom"/>
</dbReference>
<dbReference type="Gene3D" id="3.30.420.10">
    <property type="entry name" value="Ribonuclease H-like superfamily/Ribonuclease H"/>
    <property type="match status" value="1"/>
</dbReference>
<evidence type="ECO:0000313" key="4">
    <source>
        <dbReference type="Proteomes" id="UP000030512"/>
    </source>
</evidence>
<feature type="domain" description="Tc1-like transposase DDE" evidence="1">
    <location>
        <begin position="172"/>
        <end position="312"/>
    </location>
</feature>
<sequence>MKCKRDSDGREIDHHTLQVMRQQAVKAVKNGQTATSVAAAMGVNIRTVFRWLADFATGGQNALLAKKITGRPPLVTPDEMRWIAETVRDKTPWQMKLEFGLWTLSLIGEVIYRQFGKRLTAPSVGRIMRLLGFTPQKPLYRAWQQDPVLVEKWQAAEFPALKAEAKRTGAVIYFADEAGVRSDFHAGTTWAPVGRPPTVKTTGRRYGLNLISAVSARGDFRFMVQEGNVTAEVFIEFLKRLLRGAEQPIILVVDGHPIHKAKSVKTFVEQQQGQLQLVFLPPYAPQLNPDEQVWGYIKPRAAKQMPENKIELKKLVQSAMHRLQKLPHVVKSFFRHPDCLYAGE</sequence>
<dbReference type="InterPro" id="IPR036397">
    <property type="entry name" value="RNaseH_sf"/>
</dbReference>
<dbReference type="SUPFAM" id="SSF46689">
    <property type="entry name" value="Homeodomain-like"/>
    <property type="match status" value="1"/>
</dbReference>
<dbReference type="STRING" id="1538553.JT25_002840"/>
<dbReference type="InterPro" id="IPR009057">
    <property type="entry name" value="Homeodomain-like_sf"/>
</dbReference>
<evidence type="ECO:0000313" key="3">
    <source>
        <dbReference type="EMBL" id="AMK75435.1"/>
    </source>
</evidence>
<evidence type="ECO:0000259" key="2">
    <source>
        <dbReference type="Pfam" id="PF13592"/>
    </source>
</evidence>